<keyword evidence="3 8" id="KW-0813">Transport</keyword>
<dbReference type="InterPro" id="IPR045863">
    <property type="entry name" value="CorA_TM1_TM2"/>
</dbReference>
<dbReference type="SUPFAM" id="SSF144083">
    <property type="entry name" value="Magnesium transport protein CorA, transmembrane region"/>
    <property type="match status" value="1"/>
</dbReference>
<reference evidence="9" key="1">
    <citation type="submission" date="2023-07" db="EMBL/GenBank/DDBJ databases">
        <title>Brevundimonas soil sp. nov., isolated from the soil of chemical plant.</title>
        <authorList>
            <person name="Wu N."/>
        </authorList>
    </citation>
    <scope>NUCLEOTIDE SEQUENCE</scope>
    <source>
        <strain evidence="9">XZ-24</strain>
    </source>
</reference>
<dbReference type="NCBIfam" id="TIGR00383">
    <property type="entry name" value="corA"/>
    <property type="match status" value="1"/>
</dbReference>
<keyword evidence="10" id="KW-1185">Reference proteome</keyword>
<comment type="caution">
    <text evidence="9">The sequence shown here is derived from an EMBL/GenBank/DDBJ whole genome shotgun (WGS) entry which is preliminary data.</text>
</comment>
<dbReference type="InterPro" id="IPR004488">
    <property type="entry name" value="Mg/Co-transport_prot_CorA"/>
</dbReference>
<comment type="function">
    <text evidence="8">Mediates influx of magnesium ions.</text>
</comment>
<proteinExistence type="inferred from homology"/>
<dbReference type="PANTHER" id="PTHR46494">
    <property type="entry name" value="CORA FAMILY METAL ION TRANSPORTER (EUROFUNG)"/>
    <property type="match status" value="1"/>
</dbReference>
<feature type="transmembrane region" description="Helical" evidence="8">
    <location>
        <begin position="264"/>
        <end position="283"/>
    </location>
</feature>
<accession>A0ABT8SQS2</accession>
<dbReference type="CDD" id="cd12830">
    <property type="entry name" value="MtCorA-like"/>
    <property type="match status" value="1"/>
</dbReference>
<evidence type="ECO:0000256" key="2">
    <source>
        <dbReference type="ARBA" id="ARBA00009765"/>
    </source>
</evidence>
<evidence type="ECO:0000256" key="5">
    <source>
        <dbReference type="ARBA" id="ARBA00022692"/>
    </source>
</evidence>
<sequence length="321" mass="36258">MSLVAAAVYRQGQRVRTLTLDDDIALGDDEFVWIGLVEPTEGELRTLQARFRLHPLAVEDALKAHQLPKAEVFGDQLFVVLRTAHFQPGGLIDYGETAVFMGQGFIITVRHGSTRAHTQLREQLEAAPSLLRHGIDYVLHAVLDFIVDGYLPVVEAIEAEVDEMERRALDAFLGRAEVTRIFALRREVRRFQRLLDPTNEVCARLEHLELPCVDAEVRPYFRDVGDHVRRVEAMLEALSEVLASVFEASLLLEQQRQGAITRRLAAWAAILAVPTAIAGVYGMNFEIMPELEWRYGYFAVLALIGAVCLYLYARFKRSGWL</sequence>
<evidence type="ECO:0000256" key="8">
    <source>
        <dbReference type="RuleBase" id="RU362010"/>
    </source>
</evidence>
<evidence type="ECO:0000313" key="9">
    <source>
        <dbReference type="EMBL" id="MDO1559792.1"/>
    </source>
</evidence>
<dbReference type="Pfam" id="PF01544">
    <property type="entry name" value="CorA"/>
    <property type="match status" value="1"/>
</dbReference>
<evidence type="ECO:0000256" key="4">
    <source>
        <dbReference type="ARBA" id="ARBA00022475"/>
    </source>
</evidence>
<evidence type="ECO:0000313" key="10">
    <source>
        <dbReference type="Proteomes" id="UP001169063"/>
    </source>
</evidence>
<comment type="subcellular location">
    <subcellularLocation>
        <location evidence="1">Cell membrane</location>
        <topology evidence="1">Multi-pass membrane protein</topology>
    </subcellularLocation>
    <subcellularLocation>
        <location evidence="8">Membrane</location>
        <topology evidence="8">Multi-pass membrane protein</topology>
    </subcellularLocation>
</comment>
<keyword evidence="8" id="KW-0406">Ion transport</keyword>
<evidence type="ECO:0000256" key="6">
    <source>
        <dbReference type="ARBA" id="ARBA00022989"/>
    </source>
</evidence>
<keyword evidence="6 8" id="KW-1133">Transmembrane helix</keyword>
<dbReference type="Gene3D" id="1.20.58.340">
    <property type="entry name" value="Magnesium transport protein CorA, transmembrane region"/>
    <property type="match status" value="2"/>
</dbReference>
<dbReference type="InterPro" id="IPR002523">
    <property type="entry name" value="MgTranspt_CorA/ZnTranspt_ZntB"/>
</dbReference>
<keyword evidence="4 8" id="KW-1003">Cell membrane</keyword>
<dbReference type="Proteomes" id="UP001169063">
    <property type="component" value="Unassembled WGS sequence"/>
</dbReference>
<keyword evidence="7 8" id="KW-0472">Membrane</keyword>
<dbReference type="Gene3D" id="3.30.460.20">
    <property type="entry name" value="CorA soluble domain-like"/>
    <property type="match status" value="1"/>
</dbReference>
<protein>
    <recommendedName>
        <fullName evidence="8">Magnesium transport protein CorA</fullName>
    </recommendedName>
</protein>
<dbReference type="EMBL" id="JAUKTR010000004">
    <property type="protein sequence ID" value="MDO1559792.1"/>
    <property type="molecule type" value="Genomic_DNA"/>
</dbReference>
<dbReference type="SUPFAM" id="SSF143865">
    <property type="entry name" value="CorA soluble domain-like"/>
    <property type="match status" value="1"/>
</dbReference>
<dbReference type="InterPro" id="IPR045861">
    <property type="entry name" value="CorA_cytoplasmic_dom"/>
</dbReference>
<evidence type="ECO:0000256" key="7">
    <source>
        <dbReference type="ARBA" id="ARBA00023136"/>
    </source>
</evidence>
<dbReference type="PANTHER" id="PTHR46494:SF1">
    <property type="entry name" value="CORA FAMILY METAL ION TRANSPORTER (EUROFUNG)"/>
    <property type="match status" value="1"/>
</dbReference>
<comment type="similarity">
    <text evidence="2 8">Belongs to the CorA metal ion transporter (MIT) (TC 1.A.35) family.</text>
</comment>
<keyword evidence="5 8" id="KW-0812">Transmembrane</keyword>
<evidence type="ECO:0000256" key="1">
    <source>
        <dbReference type="ARBA" id="ARBA00004651"/>
    </source>
</evidence>
<evidence type="ECO:0000256" key="3">
    <source>
        <dbReference type="ARBA" id="ARBA00022448"/>
    </source>
</evidence>
<feature type="transmembrane region" description="Helical" evidence="8">
    <location>
        <begin position="295"/>
        <end position="313"/>
    </location>
</feature>
<organism evidence="9 10">
    <name type="scientific">Peiella sedimenti</name>
    <dbReference type="NCBI Taxonomy" id="3061083"/>
    <lineage>
        <taxon>Bacteria</taxon>
        <taxon>Pseudomonadati</taxon>
        <taxon>Pseudomonadota</taxon>
        <taxon>Alphaproteobacteria</taxon>
        <taxon>Caulobacterales</taxon>
        <taxon>Caulobacteraceae</taxon>
        <taxon>Peiella</taxon>
    </lineage>
</organism>
<gene>
    <name evidence="8 9" type="primary">corA</name>
    <name evidence="9" type="ORF">Q0812_10175</name>
</gene>
<dbReference type="RefSeq" id="WP_302110224.1">
    <property type="nucleotide sequence ID" value="NZ_JAUKTR010000004.1"/>
</dbReference>
<name>A0ABT8SQS2_9CAUL</name>
<keyword evidence="8" id="KW-0460">Magnesium</keyword>